<evidence type="ECO:0000313" key="2">
    <source>
        <dbReference type="EMBL" id="CAL1280036.1"/>
    </source>
</evidence>
<organism evidence="2 3">
    <name type="scientific">Larinioides sclopetarius</name>
    <dbReference type="NCBI Taxonomy" id="280406"/>
    <lineage>
        <taxon>Eukaryota</taxon>
        <taxon>Metazoa</taxon>
        <taxon>Ecdysozoa</taxon>
        <taxon>Arthropoda</taxon>
        <taxon>Chelicerata</taxon>
        <taxon>Arachnida</taxon>
        <taxon>Araneae</taxon>
        <taxon>Araneomorphae</taxon>
        <taxon>Entelegynae</taxon>
        <taxon>Araneoidea</taxon>
        <taxon>Araneidae</taxon>
        <taxon>Larinioides</taxon>
    </lineage>
</organism>
<evidence type="ECO:0000313" key="3">
    <source>
        <dbReference type="Proteomes" id="UP001497382"/>
    </source>
</evidence>
<accession>A0AAV2A7Q7</accession>
<comment type="caution">
    <text evidence="2">The sequence shown here is derived from an EMBL/GenBank/DDBJ whole genome shotgun (WGS) entry which is preliminary data.</text>
</comment>
<protein>
    <recommendedName>
        <fullName evidence="4">NADH dehydrogenase subunit 1</fullName>
    </recommendedName>
</protein>
<evidence type="ECO:0000256" key="1">
    <source>
        <dbReference type="SAM" id="Phobius"/>
    </source>
</evidence>
<name>A0AAV2A7Q7_9ARAC</name>
<feature type="transmembrane region" description="Helical" evidence="1">
    <location>
        <begin position="6"/>
        <end position="23"/>
    </location>
</feature>
<dbReference type="Proteomes" id="UP001497382">
    <property type="component" value="Unassembled WGS sequence"/>
</dbReference>
<sequence length="24" mass="2840">MKSIIMKNLIFVMFVVMLSLIRVL</sequence>
<keyword evidence="1" id="KW-1133">Transmembrane helix</keyword>
<proteinExistence type="predicted"/>
<keyword evidence="1" id="KW-0812">Transmembrane</keyword>
<keyword evidence="1" id="KW-0472">Membrane</keyword>
<reference evidence="2 3" key="1">
    <citation type="submission" date="2024-04" db="EMBL/GenBank/DDBJ databases">
        <authorList>
            <person name="Rising A."/>
            <person name="Reimegard J."/>
            <person name="Sonavane S."/>
            <person name="Akerstrom W."/>
            <person name="Nylinder S."/>
            <person name="Hedman E."/>
            <person name="Kallberg Y."/>
        </authorList>
    </citation>
    <scope>NUCLEOTIDE SEQUENCE [LARGE SCALE GENOMIC DNA]</scope>
</reference>
<dbReference type="EMBL" id="CAXIEN010000127">
    <property type="protein sequence ID" value="CAL1280036.1"/>
    <property type="molecule type" value="Genomic_DNA"/>
</dbReference>
<dbReference type="AlphaFoldDB" id="A0AAV2A7Q7"/>
<keyword evidence="3" id="KW-1185">Reference proteome</keyword>
<evidence type="ECO:0008006" key="4">
    <source>
        <dbReference type="Google" id="ProtNLM"/>
    </source>
</evidence>
<gene>
    <name evidence="2" type="ORF">LARSCL_LOCUS10728</name>
</gene>